<dbReference type="InterPro" id="IPR032675">
    <property type="entry name" value="LRR_dom_sf"/>
</dbReference>
<dbReference type="Pfam" id="PF12937">
    <property type="entry name" value="F-box-like"/>
    <property type="match status" value="1"/>
</dbReference>
<feature type="domain" description="F-box" evidence="1">
    <location>
        <begin position="46"/>
        <end position="101"/>
    </location>
</feature>
<dbReference type="Gene3D" id="3.80.10.10">
    <property type="entry name" value="Ribonuclease Inhibitor"/>
    <property type="match status" value="1"/>
</dbReference>
<evidence type="ECO:0000259" key="1">
    <source>
        <dbReference type="Pfam" id="PF12937"/>
    </source>
</evidence>
<protein>
    <submittedName>
        <fullName evidence="2">F-box domain-containing protein</fullName>
    </submittedName>
</protein>
<keyword evidence="3" id="KW-1185">Reference proteome</keyword>
<dbReference type="InterPro" id="IPR001810">
    <property type="entry name" value="F-box_dom"/>
</dbReference>
<name>A0A8H7CVS1_9AGAR</name>
<dbReference type="EMBL" id="JACAZI010000009">
    <property type="protein sequence ID" value="KAF7352329.1"/>
    <property type="molecule type" value="Genomic_DNA"/>
</dbReference>
<evidence type="ECO:0000313" key="3">
    <source>
        <dbReference type="Proteomes" id="UP000620124"/>
    </source>
</evidence>
<dbReference type="OrthoDB" id="2269034at2759"/>
<sequence length="477" mass="53773">MSHNAALRAQVSELTSAICRQRQLLQEMQTRLHNLQTQLDSIVYPILSLPPEITMEIFSRCFQPERDSVNANEASLLLTHVCRAWRLLALSTPALWSTFCLSAVADIPHLSEIAQTWLQRTRNCPLSLKIDGPLPNVRIPQFGEFIEAFRLLSHRLRALELHLGVFNLERIDTAAHPVQFPHLQTLSIRLLFNQDPLNHRGPIKMFDGATLLREVLLEEVPPSVVELPWQKITKFTGEQYSPKRCLEALRLMPQLIECAFAVLGDVPDNLGIFFHPRIQHLTLFESHSDLGTQAASMRILEFLRLPALQALRLHNVDGFDAEALNLFLLRSSPPLRKLSIRPLLNLTSSRAAPELSPAFASLGLIDLEIWHTSRNFVPLFFDSLRRDATFLPRLQRLAFLGCGARYDGASMGEVVRIGGAAIAARNTLDCERLQSFRVLLADREAVHSFPAEVLLLFKNLKASGMDLYIGSTRESVI</sequence>
<organism evidence="2 3">
    <name type="scientific">Mycena venus</name>
    <dbReference type="NCBI Taxonomy" id="2733690"/>
    <lineage>
        <taxon>Eukaryota</taxon>
        <taxon>Fungi</taxon>
        <taxon>Dikarya</taxon>
        <taxon>Basidiomycota</taxon>
        <taxon>Agaricomycotina</taxon>
        <taxon>Agaricomycetes</taxon>
        <taxon>Agaricomycetidae</taxon>
        <taxon>Agaricales</taxon>
        <taxon>Marasmiineae</taxon>
        <taxon>Mycenaceae</taxon>
        <taxon>Mycena</taxon>
    </lineage>
</organism>
<gene>
    <name evidence="2" type="ORF">MVEN_01196600</name>
</gene>
<proteinExistence type="predicted"/>
<dbReference type="AlphaFoldDB" id="A0A8H7CVS1"/>
<dbReference type="InterPro" id="IPR036047">
    <property type="entry name" value="F-box-like_dom_sf"/>
</dbReference>
<dbReference type="SUPFAM" id="SSF81383">
    <property type="entry name" value="F-box domain"/>
    <property type="match status" value="1"/>
</dbReference>
<evidence type="ECO:0000313" key="2">
    <source>
        <dbReference type="EMBL" id="KAF7352329.1"/>
    </source>
</evidence>
<accession>A0A8H7CVS1</accession>
<reference evidence="2" key="1">
    <citation type="submission" date="2020-05" db="EMBL/GenBank/DDBJ databases">
        <title>Mycena genomes resolve the evolution of fungal bioluminescence.</title>
        <authorList>
            <person name="Tsai I.J."/>
        </authorList>
    </citation>
    <scope>NUCLEOTIDE SEQUENCE</scope>
    <source>
        <strain evidence="2">CCC161011</strain>
    </source>
</reference>
<dbReference type="Proteomes" id="UP000620124">
    <property type="component" value="Unassembled WGS sequence"/>
</dbReference>
<dbReference type="Gene3D" id="1.20.1280.50">
    <property type="match status" value="1"/>
</dbReference>
<comment type="caution">
    <text evidence="2">The sequence shown here is derived from an EMBL/GenBank/DDBJ whole genome shotgun (WGS) entry which is preliminary data.</text>
</comment>